<gene>
    <name evidence="4" type="ORF">BRADI_2g18573v3</name>
</gene>
<evidence type="ECO:0000259" key="3">
    <source>
        <dbReference type="Pfam" id="PF24153"/>
    </source>
</evidence>
<feature type="signal peptide" evidence="2">
    <location>
        <begin position="1"/>
        <end position="19"/>
    </location>
</feature>
<evidence type="ECO:0000313" key="5">
    <source>
        <dbReference type="EnsemblPlants" id="KQK05187"/>
    </source>
</evidence>
<comment type="similarity">
    <text evidence="1">Belongs to the MEG family.</text>
</comment>
<reference evidence="4" key="2">
    <citation type="submission" date="2017-06" db="EMBL/GenBank/DDBJ databases">
        <title>WGS assembly of Brachypodium distachyon.</title>
        <authorList>
            <consortium name="The International Brachypodium Initiative"/>
            <person name="Lucas S."/>
            <person name="Harmon-Smith M."/>
            <person name="Lail K."/>
            <person name="Tice H."/>
            <person name="Grimwood J."/>
            <person name="Bruce D."/>
            <person name="Barry K."/>
            <person name="Shu S."/>
            <person name="Lindquist E."/>
            <person name="Wang M."/>
            <person name="Pitluck S."/>
            <person name="Vogel J.P."/>
            <person name="Garvin D.F."/>
            <person name="Mockler T.C."/>
            <person name="Schmutz J."/>
            <person name="Rokhsar D."/>
            <person name="Bevan M.W."/>
        </authorList>
    </citation>
    <scope>NUCLEOTIDE SEQUENCE</scope>
    <source>
        <strain evidence="4">Bd21</strain>
    </source>
</reference>
<dbReference type="Gramene" id="KQK05187">
    <property type="protein sequence ID" value="KQK05187"/>
    <property type="gene ID" value="BRADI_2g18573v3"/>
</dbReference>
<evidence type="ECO:0000256" key="2">
    <source>
        <dbReference type="SAM" id="SignalP"/>
    </source>
</evidence>
<protein>
    <recommendedName>
        <fullName evidence="3">Meg domain-containing protein</fullName>
    </recommendedName>
</protein>
<dbReference type="Proteomes" id="UP000008810">
    <property type="component" value="Chromosome 2"/>
</dbReference>
<dbReference type="EnsemblPlants" id="KQK05187">
    <property type="protein sequence ID" value="KQK05187"/>
    <property type="gene ID" value="BRADI_2g18573v3"/>
</dbReference>
<dbReference type="InterPro" id="IPR056205">
    <property type="entry name" value="Meg"/>
</dbReference>
<sequence length="85" mass="9319">MNVMATILFMGLLVVTAQGRPEAGKRSYLDGDTNTVDGVKISVRFCTIATHNDNDCYCCVNLKSKPCFRTRARCQAQCPSQVSVV</sequence>
<proteinExistence type="inferred from homology"/>
<dbReference type="Pfam" id="PF24153">
    <property type="entry name" value="Meg"/>
    <property type="match status" value="1"/>
</dbReference>
<reference evidence="4 5" key="1">
    <citation type="journal article" date="2010" name="Nature">
        <title>Genome sequencing and analysis of the model grass Brachypodium distachyon.</title>
        <authorList>
            <consortium name="International Brachypodium Initiative"/>
        </authorList>
    </citation>
    <scope>NUCLEOTIDE SEQUENCE [LARGE SCALE GENOMIC DNA]</scope>
    <source>
        <strain evidence="4 5">Bd21</strain>
    </source>
</reference>
<keyword evidence="6" id="KW-1185">Reference proteome</keyword>
<dbReference type="AlphaFoldDB" id="A0A0Q3IH02"/>
<keyword evidence="2" id="KW-0732">Signal</keyword>
<dbReference type="OrthoDB" id="963933at2759"/>
<reference evidence="5" key="3">
    <citation type="submission" date="2018-08" db="UniProtKB">
        <authorList>
            <consortium name="EnsemblPlants"/>
        </authorList>
    </citation>
    <scope>IDENTIFICATION</scope>
    <source>
        <strain evidence="5">cv. Bd21</strain>
    </source>
</reference>
<evidence type="ECO:0000256" key="1">
    <source>
        <dbReference type="ARBA" id="ARBA00010149"/>
    </source>
</evidence>
<feature type="domain" description="Meg" evidence="3">
    <location>
        <begin position="3"/>
        <end position="78"/>
    </location>
</feature>
<evidence type="ECO:0000313" key="4">
    <source>
        <dbReference type="EMBL" id="KQK05187.1"/>
    </source>
</evidence>
<organism evidence="4">
    <name type="scientific">Brachypodium distachyon</name>
    <name type="common">Purple false brome</name>
    <name type="synonym">Trachynia distachya</name>
    <dbReference type="NCBI Taxonomy" id="15368"/>
    <lineage>
        <taxon>Eukaryota</taxon>
        <taxon>Viridiplantae</taxon>
        <taxon>Streptophyta</taxon>
        <taxon>Embryophyta</taxon>
        <taxon>Tracheophyta</taxon>
        <taxon>Spermatophyta</taxon>
        <taxon>Magnoliopsida</taxon>
        <taxon>Liliopsida</taxon>
        <taxon>Poales</taxon>
        <taxon>Poaceae</taxon>
        <taxon>BOP clade</taxon>
        <taxon>Pooideae</taxon>
        <taxon>Stipodae</taxon>
        <taxon>Brachypodieae</taxon>
        <taxon>Brachypodium</taxon>
    </lineage>
</organism>
<accession>A0A0Q3IH02</accession>
<feature type="chain" id="PRO_5036297549" description="Meg domain-containing protein" evidence="2">
    <location>
        <begin position="20"/>
        <end position="85"/>
    </location>
</feature>
<dbReference type="InParanoid" id="A0A0Q3IH02"/>
<evidence type="ECO:0000313" key="6">
    <source>
        <dbReference type="Proteomes" id="UP000008810"/>
    </source>
</evidence>
<dbReference type="EMBL" id="CM000881">
    <property type="protein sequence ID" value="KQK05187.1"/>
    <property type="molecule type" value="Genomic_DNA"/>
</dbReference>
<name>A0A0Q3IH02_BRADI</name>